<organism evidence="7 8">
    <name type="scientific">Strongyloides venezuelensis</name>
    <name type="common">Threadworm</name>
    <dbReference type="NCBI Taxonomy" id="75913"/>
    <lineage>
        <taxon>Eukaryota</taxon>
        <taxon>Metazoa</taxon>
        <taxon>Ecdysozoa</taxon>
        <taxon>Nematoda</taxon>
        <taxon>Chromadorea</taxon>
        <taxon>Rhabditida</taxon>
        <taxon>Tylenchina</taxon>
        <taxon>Panagrolaimomorpha</taxon>
        <taxon>Strongyloidoidea</taxon>
        <taxon>Strongyloididae</taxon>
        <taxon>Strongyloides</taxon>
    </lineage>
</organism>
<dbReference type="Pfam" id="PF01400">
    <property type="entry name" value="Astacin"/>
    <property type="match status" value="1"/>
</dbReference>
<dbReference type="PROSITE" id="PS00022">
    <property type="entry name" value="EGF_1"/>
    <property type="match status" value="1"/>
</dbReference>
<dbReference type="PANTHER" id="PTHR10127:SF802">
    <property type="entry name" value="ZINC METALLOPROTEINASE NAS-10"/>
    <property type="match status" value="1"/>
</dbReference>
<keyword evidence="2 5" id="KW-0862">Zinc</keyword>
<keyword evidence="1 5" id="KW-0479">Metal-binding</keyword>
<comment type="cofactor">
    <cofactor evidence="5">
        <name>Zn(2+)</name>
        <dbReference type="ChEBI" id="CHEBI:29105"/>
    </cofactor>
    <text evidence="5">Binds 1 zinc ion per subunit.</text>
</comment>
<dbReference type="EC" id="3.4.24.-" evidence="5"/>
<evidence type="ECO:0000313" key="8">
    <source>
        <dbReference type="WBParaSite" id="SVE_0727900.1"/>
    </source>
</evidence>
<evidence type="ECO:0000313" key="7">
    <source>
        <dbReference type="Proteomes" id="UP000035680"/>
    </source>
</evidence>
<reference evidence="8" key="2">
    <citation type="submission" date="2015-08" db="UniProtKB">
        <authorList>
            <consortium name="WormBaseParasite"/>
        </authorList>
    </citation>
    <scope>IDENTIFICATION</scope>
</reference>
<feature type="chain" id="PRO_5005120785" description="Metalloendopeptidase" evidence="5">
    <location>
        <begin position="25"/>
        <end position="388"/>
    </location>
</feature>
<dbReference type="PANTHER" id="PTHR10127">
    <property type="entry name" value="DISCOIDIN, CUB, EGF, LAMININ , AND ZINC METALLOPROTEASE DOMAIN CONTAINING"/>
    <property type="match status" value="1"/>
</dbReference>
<dbReference type="PROSITE" id="PS51864">
    <property type="entry name" value="ASTACIN"/>
    <property type="match status" value="1"/>
</dbReference>
<keyword evidence="5" id="KW-0378">Hydrolase</keyword>
<dbReference type="InterPro" id="IPR001506">
    <property type="entry name" value="Peptidase_M12A"/>
</dbReference>
<feature type="signal peptide" evidence="5">
    <location>
        <begin position="1"/>
        <end position="24"/>
    </location>
</feature>
<sequence>FLLIMKKFFFVIIFVSLLFLECLSKKHSNKKKTKPLMNSPPYTNKSSNEVTVYVNRENHPIVNAILYHISTHTCLNFNLVHEKIRYKSGINIFETSKHNSLIISYSRKKPTILKLQKYVLKNRARLAVHFGRALGMIPEISRPDRDKYVQIHWGNIKKSHRHYYRKTKNNYSYYPGVEFDFGSIMLVDPLFGSKDKTKPTYTLKINSGFHKIYDPFHVLSHNDFKFINGMYCRNHCKKKDYCKNGGFLGRECDFCICPFHFEGNNCDSLKNSHGDCFEKKVYIVKNKLQVIQYKGKTGKCNYQFKSDRNLNITILFTDILLPNSRCTRSDSYIDISYRHDRGTTGVTICRSMKELIIPPISNEVFVYIHALKQDDFMSINYYNYRRSK</sequence>
<accession>A0A0K0FEJ4</accession>
<evidence type="ECO:0000256" key="2">
    <source>
        <dbReference type="ARBA" id="ARBA00022833"/>
    </source>
</evidence>
<reference evidence="7" key="1">
    <citation type="submission" date="2014-07" db="EMBL/GenBank/DDBJ databases">
        <authorList>
            <person name="Martin A.A"/>
            <person name="De Silva N."/>
        </authorList>
    </citation>
    <scope>NUCLEOTIDE SEQUENCE</scope>
</reference>
<evidence type="ECO:0000259" key="6">
    <source>
        <dbReference type="PROSITE" id="PS51864"/>
    </source>
</evidence>
<dbReference type="Proteomes" id="UP000035680">
    <property type="component" value="Unassembled WGS sequence"/>
</dbReference>
<dbReference type="SUPFAM" id="SSF55486">
    <property type="entry name" value="Metalloproteases ('zincins'), catalytic domain"/>
    <property type="match status" value="1"/>
</dbReference>
<dbReference type="WBParaSite" id="SVE_0727900.1">
    <property type="protein sequence ID" value="SVE_0727900.1"/>
    <property type="gene ID" value="SVE_0727900"/>
</dbReference>
<proteinExistence type="predicted"/>
<feature type="domain" description="Peptidase M12A" evidence="6">
    <location>
        <begin position="25"/>
        <end position="237"/>
    </location>
</feature>
<dbReference type="GO" id="GO:0046872">
    <property type="term" value="F:metal ion binding"/>
    <property type="evidence" value="ECO:0007669"/>
    <property type="project" value="UniProtKB-KW"/>
</dbReference>
<dbReference type="PRINTS" id="PR00480">
    <property type="entry name" value="ASTACIN"/>
</dbReference>
<dbReference type="AlphaFoldDB" id="A0A0K0FEJ4"/>
<dbReference type="GO" id="GO:0004222">
    <property type="term" value="F:metalloendopeptidase activity"/>
    <property type="evidence" value="ECO:0007669"/>
    <property type="project" value="UniProtKB-UniRule"/>
</dbReference>
<evidence type="ECO:0000256" key="5">
    <source>
        <dbReference type="RuleBase" id="RU361183"/>
    </source>
</evidence>
<name>A0A0K0FEJ4_STRVS</name>
<evidence type="ECO:0000256" key="1">
    <source>
        <dbReference type="ARBA" id="ARBA00022723"/>
    </source>
</evidence>
<keyword evidence="5" id="KW-0732">Signal</keyword>
<evidence type="ECO:0000256" key="4">
    <source>
        <dbReference type="PROSITE-ProRule" id="PRU01211"/>
    </source>
</evidence>
<keyword evidence="5" id="KW-0645">Protease</keyword>
<keyword evidence="7" id="KW-1185">Reference proteome</keyword>
<keyword evidence="3 5" id="KW-0482">Metalloprotease</keyword>
<dbReference type="GO" id="GO:0006508">
    <property type="term" value="P:proteolysis"/>
    <property type="evidence" value="ECO:0007669"/>
    <property type="project" value="UniProtKB-KW"/>
</dbReference>
<dbReference type="InterPro" id="IPR024079">
    <property type="entry name" value="MetalloPept_cat_dom_sf"/>
</dbReference>
<dbReference type="Gene3D" id="3.40.390.10">
    <property type="entry name" value="Collagenase (Catalytic Domain)"/>
    <property type="match status" value="1"/>
</dbReference>
<dbReference type="InterPro" id="IPR000742">
    <property type="entry name" value="EGF"/>
</dbReference>
<evidence type="ECO:0000256" key="3">
    <source>
        <dbReference type="ARBA" id="ARBA00023049"/>
    </source>
</evidence>
<protein>
    <recommendedName>
        <fullName evidence="5">Metalloendopeptidase</fullName>
        <ecNumber evidence="5">3.4.24.-</ecNumber>
    </recommendedName>
</protein>
<comment type="caution">
    <text evidence="4">Lacks conserved residue(s) required for the propagation of feature annotation.</text>
</comment>